<name>A0A929BBA9_9PSEU</name>
<sequence>MPARTSTSSALATGFAGAVLLTGTAVLAVLHAGCDDPGAFLPRDGAVELVGGCLRSDDLPVVPGESGPAELPDGSDPAVQR</sequence>
<evidence type="ECO:0000313" key="2">
    <source>
        <dbReference type="EMBL" id="MBE9375615.1"/>
    </source>
</evidence>
<reference evidence="2" key="1">
    <citation type="submission" date="2020-10" db="EMBL/GenBank/DDBJ databases">
        <title>Diversity and distribution of actinomycetes associated with coral in the coast of Hainan.</title>
        <authorList>
            <person name="Li F."/>
        </authorList>
    </citation>
    <scope>NUCLEOTIDE SEQUENCE</scope>
    <source>
        <strain evidence="2">HNM0983</strain>
    </source>
</reference>
<protein>
    <submittedName>
        <fullName evidence="2">Uncharacterized protein</fullName>
    </submittedName>
</protein>
<accession>A0A929BBA9</accession>
<dbReference type="EMBL" id="JADEYC010000023">
    <property type="protein sequence ID" value="MBE9375615.1"/>
    <property type="molecule type" value="Genomic_DNA"/>
</dbReference>
<evidence type="ECO:0000313" key="3">
    <source>
        <dbReference type="Proteomes" id="UP000598360"/>
    </source>
</evidence>
<comment type="caution">
    <text evidence="2">The sequence shown here is derived from an EMBL/GenBank/DDBJ whole genome shotgun (WGS) entry which is preliminary data.</text>
</comment>
<gene>
    <name evidence="2" type="ORF">IQ251_14270</name>
</gene>
<keyword evidence="3" id="KW-1185">Reference proteome</keyword>
<dbReference type="AlphaFoldDB" id="A0A929BBA9"/>
<dbReference type="Proteomes" id="UP000598360">
    <property type="component" value="Unassembled WGS sequence"/>
</dbReference>
<feature type="region of interest" description="Disordered" evidence="1">
    <location>
        <begin position="61"/>
        <end position="81"/>
    </location>
</feature>
<organism evidence="2 3">
    <name type="scientific">Saccharopolyspora montiporae</name>
    <dbReference type="NCBI Taxonomy" id="2781240"/>
    <lineage>
        <taxon>Bacteria</taxon>
        <taxon>Bacillati</taxon>
        <taxon>Actinomycetota</taxon>
        <taxon>Actinomycetes</taxon>
        <taxon>Pseudonocardiales</taxon>
        <taxon>Pseudonocardiaceae</taxon>
        <taxon>Saccharopolyspora</taxon>
    </lineage>
</organism>
<evidence type="ECO:0000256" key="1">
    <source>
        <dbReference type="SAM" id="MobiDB-lite"/>
    </source>
</evidence>
<proteinExistence type="predicted"/>
<dbReference type="RefSeq" id="WP_193929066.1">
    <property type="nucleotide sequence ID" value="NZ_JADEYC010000023.1"/>
</dbReference>